<dbReference type="EMBL" id="FQZK01000003">
    <property type="protein sequence ID" value="SHJ05468.1"/>
    <property type="molecule type" value="Genomic_DNA"/>
</dbReference>
<evidence type="ECO:0000313" key="1">
    <source>
        <dbReference type="EMBL" id="SHJ05468.1"/>
    </source>
</evidence>
<organism evidence="1 2">
    <name type="scientific">Nocardiopsis flavescens</name>
    <dbReference type="NCBI Taxonomy" id="758803"/>
    <lineage>
        <taxon>Bacteria</taxon>
        <taxon>Bacillati</taxon>
        <taxon>Actinomycetota</taxon>
        <taxon>Actinomycetes</taxon>
        <taxon>Streptosporangiales</taxon>
        <taxon>Nocardiopsidaceae</taxon>
        <taxon>Nocardiopsis</taxon>
    </lineage>
</organism>
<keyword evidence="2" id="KW-1185">Reference proteome</keyword>
<gene>
    <name evidence="1" type="ORF">SAMN05421803_103291</name>
</gene>
<evidence type="ECO:0000313" key="2">
    <source>
        <dbReference type="Proteomes" id="UP000184452"/>
    </source>
</evidence>
<accession>A0A1M6G661</accession>
<protein>
    <submittedName>
        <fullName evidence="1">Uncharacterized protein</fullName>
    </submittedName>
</protein>
<sequence>MFRIAISRLDDARIVPEHRETVLSVDEAVRAVLARLPRADPAAFSGRAVQDSVNRVNDFRRDVVAGDRGYRVVIAPMM</sequence>
<proteinExistence type="predicted"/>
<reference evidence="1 2" key="1">
    <citation type="submission" date="2016-11" db="EMBL/GenBank/DDBJ databases">
        <authorList>
            <person name="Jaros S."/>
            <person name="Januszkiewicz K."/>
            <person name="Wedrychowicz H."/>
        </authorList>
    </citation>
    <scope>NUCLEOTIDE SEQUENCE [LARGE SCALE GENOMIC DNA]</scope>
    <source>
        <strain evidence="1 2">CGMCC 4.5723</strain>
    </source>
</reference>
<dbReference type="RefSeq" id="WP_073377048.1">
    <property type="nucleotide sequence ID" value="NZ_FQZK01000003.1"/>
</dbReference>
<dbReference type="AlphaFoldDB" id="A0A1M6G661"/>
<name>A0A1M6G661_9ACTN</name>
<dbReference type="Proteomes" id="UP000184452">
    <property type="component" value="Unassembled WGS sequence"/>
</dbReference>